<dbReference type="GeneID" id="24097648"/>
<dbReference type="Proteomes" id="UP000006352">
    <property type="component" value="Unassembled WGS sequence"/>
</dbReference>
<dbReference type="GO" id="GO:0016491">
    <property type="term" value="F:oxidoreductase activity"/>
    <property type="evidence" value="ECO:0007669"/>
    <property type="project" value="UniProtKB-KW"/>
</dbReference>
<evidence type="ECO:0000259" key="2">
    <source>
        <dbReference type="Pfam" id="PF00248"/>
    </source>
</evidence>
<name>J4HWR8_9APHY</name>
<keyword evidence="1" id="KW-0560">Oxidoreductase</keyword>
<proteinExistence type="predicted"/>
<evidence type="ECO:0000313" key="3">
    <source>
        <dbReference type="EMBL" id="CCM02737.1"/>
    </source>
</evidence>
<dbReference type="InParanoid" id="J4HWR8"/>
<dbReference type="PANTHER" id="PTHR43625">
    <property type="entry name" value="AFLATOXIN B1 ALDEHYDE REDUCTASE"/>
    <property type="match status" value="1"/>
</dbReference>
<protein>
    <recommendedName>
        <fullName evidence="2">NADP-dependent oxidoreductase domain-containing protein</fullName>
    </recommendedName>
</protein>
<dbReference type="InterPro" id="IPR023210">
    <property type="entry name" value="NADP_OxRdtase_dom"/>
</dbReference>
<dbReference type="STRING" id="599839.J4HWR8"/>
<dbReference type="GO" id="GO:0005737">
    <property type="term" value="C:cytoplasm"/>
    <property type="evidence" value="ECO:0007669"/>
    <property type="project" value="TreeGrafter"/>
</dbReference>
<dbReference type="PRINTS" id="PR00069">
    <property type="entry name" value="ALDKETRDTASE"/>
</dbReference>
<gene>
    <name evidence="3" type="ORF">FIBRA_04844</name>
</gene>
<dbReference type="PANTHER" id="PTHR43625:SF40">
    <property type="entry name" value="ALDO-KETO REDUCTASE YAKC [NADP(+)]"/>
    <property type="match status" value="1"/>
</dbReference>
<dbReference type="AlphaFoldDB" id="J4HWR8"/>
<dbReference type="Pfam" id="PF00248">
    <property type="entry name" value="Aldo_ket_red"/>
    <property type="match status" value="1"/>
</dbReference>
<dbReference type="InterPro" id="IPR050791">
    <property type="entry name" value="Aldo-Keto_reductase"/>
</dbReference>
<reference evidence="3 4" key="1">
    <citation type="journal article" date="2012" name="Appl. Environ. Microbiol.">
        <title>Short-read sequencing for genomic analysis of the brown rot fungus Fibroporia radiculosa.</title>
        <authorList>
            <person name="Tang J.D."/>
            <person name="Perkins A.D."/>
            <person name="Sonstegard T.S."/>
            <person name="Schroeder S.G."/>
            <person name="Burgess S.C."/>
            <person name="Diehl S.V."/>
        </authorList>
    </citation>
    <scope>NUCLEOTIDE SEQUENCE [LARGE SCALE GENOMIC DNA]</scope>
    <source>
        <strain evidence="3 4">TFFH 294</strain>
    </source>
</reference>
<evidence type="ECO:0000256" key="1">
    <source>
        <dbReference type="ARBA" id="ARBA00023002"/>
    </source>
</evidence>
<dbReference type="SUPFAM" id="SSF51430">
    <property type="entry name" value="NAD(P)-linked oxidoreductase"/>
    <property type="match status" value="1"/>
</dbReference>
<organism evidence="3 4">
    <name type="scientific">Fibroporia radiculosa</name>
    <dbReference type="NCBI Taxonomy" id="599839"/>
    <lineage>
        <taxon>Eukaryota</taxon>
        <taxon>Fungi</taxon>
        <taxon>Dikarya</taxon>
        <taxon>Basidiomycota</taxon>
        <taxon>Agaricomycotina</taxon>
        <taxon>Agaricomycetes</taxon>
        <taxon>Polyporales</taxon>
        <taxon>Fibroporiaceae</taxon>
        <taxon>Fibroporia</taxon>
    </lineage>
</organism>
<dbReference type="HOGENOM" id="CLU_023205_2_1_1"/>
<dbReference type="RefSeq" id="XP_012182020.1">
    <property type="nucleotide sequence ID" value="XM_012326630.1"/>
</dbReference>
<sequence>MTFPTRKIGQHDVSAVGYGAMGLSAFYGKPLPDEERFKVLDAVYESGCTMWDTADAYGDSELLLAQWFKRTGKRDEIFLATKFGLFSGIPGRAANGDPDYVHKAFQKSIGRLGVDSIELYYLHRPDPTVPIEKTVGAMAELVKAGKVKYLGLSECSAATLRRAHAVHPIAALQVEYSPFTLEIEDEKIALLTTARELGVAIVAYSPLGRGMLTGQYKSPDDFEDGDFRKMIPRFSKENFPNVLKLVDGLKQIGAKHNATPGQVSLAWLLAQGEDIIPIPGTSNIARFKENIGSVQVTLTPDELREVREIAESVYVHAPRYPTTYASHAALLFGDTPAL</sequence>
<dbReference type="InterPro" id="IPR020471">
    <property type="entry name" value="AKR"/>
</dbReference>
<dbReference type="EMBL" id="HE797090">
    <property type="protein sequence ID" value="CCM02737.1"/>
    <property type="molecule type" value="Genomic_DNA"/>
</dbReference>
<dbReference type="Gene3D" id="3.20.20.100">
    <property type="entry name" value="NADP-dependent oxidoreductase domain"/>
    <property type="match status" value="1"/>
</dbReference>
<dbReference type="InterPro" id="IPR036812">
    <property type="entry name" value="NAD(P)_OxRdtase_dom_sf"/>
</dbReference>
<keyword evidence="4" id="KW-1185">Reference proteome</keyword>
<dbReference type="FunCoup" id="J4HWR8">
    <property type="interactions" value="276"/>
</dbReference>
<accession>J4HWR8</accession>
<feature type="domain" description="NADP-dependent oxidoreductase" evidence="2">
    <location>
        <begin position="16"/>
        <end position="310"/>
    </location>
</feature>
<evidence type="ECO:0000313" key="4">
    <source>
        <dbReference type="Proteomes" id="UP000006352"/>
    </source>
</evidence>
<dbReference type="OrthoDB" id="37537at2759"/>